<dbReference type="GO" id="GO:0044545">
    <property type="term" value="C:NSL complex"/>
    <property type="evidence" value="ECO:0007669"/>
    <property type="project" value="TreeGrafter"/>
</dbReference>
<dbReference type="GO" id="GO:0046972">
    <property type="term" value="F:histone H4K16 acetyltransferase activity"/>
    <property type="evidence" value="ECO:0007669"/>
    <property type="project" value="TreeGrafter"/>
</dbReference>
<dbReference type="GO" id="GO:0072487">
    <property type="term" value="C:MSL complex"/>
    <property type="evidence" value="ECO:0007669"/>
    <property type="project" value="TreeGrafter"/>
</dbReference>
<comment type="catalytic activity">
    <reaction evidence="3">
        <text>L-lysyl-[protein] + acetyl-CoA = N(6)-acetyl-L-lysyl-[protein] + CoA + H(+)</text>
        <dbReference type="Rhea" id="RHEA:45948"/>
        <dbReference type="Rhea" id="RHEA-COMP:9752"/>
        <dbReference type="Rhea" id="RHEA-COMP:10731"/>
        <dbReference type="ChEBI" id="CHEBI:15378"/>
        <dbReference type="ChEBI" id="CHEBI:29969"/>
        <dbReference type="ChEBI" id="CHEBI:57287"/>
        <dbReference type="ChEBI" id="CHEBI:57288"/>
        <dbReference type="ChEBI" id="CHEBI:61930"/>
        <dbReference type="EC" id="2.3.1.48"/>
    </reaction>
</comment>
<evidence type="ECO:0000313" key="5">
    <source>
        <dbReference type="EMBL" id="GFU61082.1"/>
    </source>
</evidence>
<feature type="domain" description="MYST-type HAT" evidence="4">
    <location>
        <begin position="1"/>
        <end position="88"/>
    </location>
</feature>
<reference evidence="5" key="1">
    <citation type="submission" date="2020-08" db="EMBL/GenBank/DDBJ databases">
        <title>Multicomponent nature underlies the extraordinary mechanical properties of spider dragline silk.</title>
        <authorList>
            <person name="Kono N."/>
            <person name="Nakamura H."/>
            <person name="Mori M."/>
            <person name="Yoshida Y."/>
            <person name="Ohtoshi R."/>
            <person name="Malay A.D."/>
            <person name="Moran D.A.P."/>
            <person name="Tomita M."/>
            <person name="Numata K."/>
            <person name="Arakawa K."/>
        </authorList>
    </citation>
    <scope>NUCLEOTIDE SEQUENCE</scope>
</reference>
<dbReference type="GO" id="GO:0005634">
    <property type="term" value="C:nucleus"/>
    <property type="evidence" value="ECO:0007669"/>
    <property type="project" value="UniProtKB-SubCell"/>
</dbReference>
<evidence type="ECO:0000259" key="4">
    <source>
        <dbReference type="PROSITE" id="PS51726"/>
    </source>
</evidence>
<organism evidence="5 6">
    <name type="scientific">Nephila pilipes</name>
    <name type="common">Giant wood spider</name>
    <name type="synonym">Nephila maculata</name>
    <dbReference type="NCBI Taxonomy" id="299642"/>
    <lineage>
        <taxon>Eukaryota</taxon>
        <taxon>Metazoa</taxon>
        <taxon>Ecdysozoa</taxon>
        <taxon>Arthropoda</taxon>
        <taxon>Chelicerata</taxon>
        <taxon>Arachnida</taxon>
        <taxon>Araneae</taxon>
        <taxon>Araneomorphae</taxon>
        <taxon>Entelegynae</taxon>
        <taxon>Araneoidea</taxon>
        <taxon>Nephilidae</taxon>
        <taxon>Nephila</taxon>
    </lineage>
</organism>
<dbReference type="GO" id="GO:0035267">
    <property type="term" value="C:NuA4 histone acetyltransferase complex"/>
    <property type="evidence" value="ECO:0007669"/>
    <property type="project" value="TreeGrafter"/>
</dbReference>
<dbReference type="Pfam" id="PF01853">
    <property type="entry name" value="MOZ_SAS"/>
    <property type="match status" value="1"/>
</dbReference>
<evidence type="ECO:0000256" key="3">
    <source>
        <dbReference type="RuleBase" id="RU361211"/>
    </source>
</evidence>
<dbReference type="PANTHER" id="PTHR10615">
    <property type="entry name" value="HISTONE ACETYLTRANSFERASE"/>
    <property type="match status" value="1"/>
</dbReference>
<keyword evidence="3" id="KW-0539">Nucleus</keyword>
<dbReference type="InterPro" id="IPR002717">
    <property type="entry name" value="HAT_MYST-type"/>
</dbReference>
<comment type="subcellular location">
    <subcellularLocation>
        <location evidence="3">Nucleus</location>
    </subcellularLocation>
</comment>
<dbReference type="PANTHER" id="PTHR10615:SF82">
    <property type="entry name" value="HISTONE ACETYLTRANSFERASE KAT8"/>
    <property type="match status" value="1"/>
</dbReference>
<accession>A0A8X6R3Z1</accession>
<dbReference type="AlphaFoldDB" id="A0A8X6R3Z1"/>
<dbReference type="EMBL" id="BMAW01040805">
    <property type="protein sequence ID" value="GFU61082.1"/>
    <property type="molecule type" value="Genomic_DNA"/>
</dbReference>
<protein>
    <recommendedName>
        <fullName evidence="3">Histone acetyltransferase</fullName>
        <ecNumber evidence="3">2.3.1.48</ecNumber>
    </recommendedName>
</protein>
<comment type="similarity">
    <text evidence="3">Belongs to the MYST (SAS/MOZ) family.</text>
</comment>
<dbReference type="PROSITE" id="PS51726">
    <property type="entry name" value="MYST_HAT"/>
    <property type="match status" value="1"/>
</dbReference>
<proteinExistence type="inferred from homology"/>
<evidence type="ECO:0000256" key="1">
    <source>
        <dbReference type="ARBA" id="ARBA00022679"/>
    </source>
</evidence>
<gene>
    <name evidence="5" type="primary">KAT8</name>
    <name evidence="5" type="ORF">NPIL_617551</name>
</gene>
<dbReference type="SUPFAM" id="SSF55729">
    <property type="entry name" value="Acyl-CoA N-acyltransferases (Nat)"/>
    <property type="match status" value="1"/>
</dbReference>
<comment type="caution">
    <text evidence="5">The sequence shown here is derived from an EMBL/GenBank/DDBJ whole genome shotgun (WGS) entry which is preliminary data.</text>
</comment>
<dbReference type="OrthoDB" id="787137at2759"/>
<name>A0A8X6R3Z1_NEPPI</name>
<keyword evidence="6" id="KW-1185">Reference proteome</keyword>
<evidence type="ECO:0000256" key="2">
    <source>
        <dbReference type="PIRSR" id="PIRSR602717-51"/>
    </source>
</evidence>
<dbReference type="EC" id="2.3.1.48" evidence="3"/>
<dbReference type="Proteomes" id="UP000887013">
    <property type="component" value="Unassembled WGS sequence"/>
</dbReference>
<keyword evidence="1" id="KW-0808">Transferase</keyword>
<dbReference type="Gene3D" id="3.40.630.30">
    <property type="match status" value="1"/>
</dbReference>
<dbReference type="GO" id="GO:0006355">
    <property type="term" value="P:regulation of DNA-templated transcription"/>
    <property type="evidence" value="ECO:0007669"/>
    <property type="project" value="InterPro"/>
</dbReference>
<dbReference type="InterPro" id="IPR016181">
    <property type="entry name" value="Acyl_CoA_acyltransferase"/>
</dbReference>
<dbReference type="InterPro" id="IPR050603">
    <property type="entry name" value="MYST_HAT"/>
</dbReference>
<feature type="active site" description="Proton donor/acceptor" evidence="2">
    <location>
        <position position="86"/>
    </location>
</feature>
<evidence type="ECO:0000313" key="6">
    <source>
        <dbReference type="Proteomes" id="UP000887013"/>
    </source>
</evidence>
<sequence>MAKLFLDHLTQYFDVELFLFYVLTECDKRGGLTLWGYFSKEKESPDGNNIVCILTLFPYQRKVFEKFLIAFSYELSKKECAIGSPEKP</sequence>